<keyword evidence="2" id="KW-0001">2Fe-2S</keyword>
<dbReference type="AlphaFoldDB" id="A0A220MEM9"/>
<reference evidence="8 9" key="1">
    <citation type="submission" date="2016-11" db="EMBL/GenBank/DDBJ databases">
        <authorList>
            <person name="Jaros S."/>
            <person name="Januszkiewicz K."/>
            <person name="Wedrychowicz H."/>
        </authorList>
    </citation>
    <scope>NUCLEOTIDE SEQUENCE [LARGE SCALE GENOMIC DNA]</scope>
    <source>
        <strain evidence="8 9">NF2</strain>
    </source>
</reference>
<comment type="cofactor">
    <cofactor evidence="6">
        <name>[2Fe-2S] cluster</name>
        <dbReference type="ChEBI" id="CHEBI:190135"/>
    </cofactor>
</comment>
<dbReference type="InterPro" id="IPR001055">
    <property type="entry name" value="Adrenodoxin-like"/>
</dbReference>
<evidence type="ECO:0000256" key="3">
    <source>
        <dbReference type="ARBA" id="ARBA00022723"/>
    </source>
</evidence>
<evidence type="ECO:0000256" key="1">
    <source>
        <dbReference type="ARBA" id="ARBA00010914"/>
    </source>
</evidence>
<dbReference type="SUPFAM" id="SSF54292">
    <property type="entry name" value="2Fe-2S ferredoxin-like"/>
    <property type="match status" value="1"/>
</dbReference>
<evidence type="ECO:0000259" key="7">
    <source>
        <dbReference type="PROSITE" id="PS51085"/>
    </source>
</evidence>
<organism evidence="8 9">
    <name type="scientific">Brevibacillus formosus</name>
    <dbReference type="NCBI Taxonomy" id="54913"/>
    <lineage>
        <taxon>Bacteria</taxon>
        <taxon>Bacillati</taxon>
        <taxon>Bacillota</taxon>
        <taxon>Bacilli</taxon>
        <taxon>Bacillales</taxon>
        <taxon>Paenibacillaceae</taxon>
        <taxon>Brevibacillus</taxon>
    </lineage>
</organism>
<dbReference type="GO" id="GO:0009055">
    <property type="term" value="F:electron transfer activity"/>
    <property type="evidence" value="ECO:0007669"/>
    <property type="project" value="TreeGrafter"/>
</dbReference>
<proteinExistence type="inferred from homology"/>
<keyword evidence="3" id="KW-0479">Metal-binding</keyword>
<dbReference type="EMBL" id="CP018145">
    <property type="protein sequence ID" value="ASJ53412.1"/>
    <property type="molecule type" value="Genomic_DNA"/>
</dbReference>
<dbReference type="InterPro" id="IPR012675">
    <property type="entry name" value="Beta-grasp_dom_sf"/>
</dbReference>
<dbReference type="InterPro" id="IPR001041">
    <property type="entry name" value="2Fe-2S_ferredoxin-type"/>
</dbReference>
<protein>
    <submittedName>
        <fullName evidence="8">NADH:quinone oxidoreductase</fullName>
    </submittedName>
</protein>
<accession>A0A220MEM9</accession>
<dbReference type="GO" id="GO:0051537">
    <property type="term" value="F:2 iron, 2 sulfur cluster binding"/>
    <property type="evidence" value="ECO:0007669"/>
    <property type="project" value="UniProtKB-KW"/>
</dbReference>
<name>A0A220MEM9_9BACL</name>
<comment type="similarity">
    <text evidence="1">Belongs to the adrenodoxin/putidaredoxin family.</text>
</comment>
<evidence type="ECO:0000256" key="2">
    <source>
        <dbReference type="ARBA" id="ARBA00022714"/>
    </source>
</evidence>
<dbReference type="KEGG" id="bfm:BP422_07480"/>
<keyword evidence="5" id="KW-0411">Iron-sulfur</keyword>
<keyword evidence="4" id="KW-0408">Iron</keyword>
<dbReference type="CDD" id="cd00207">
    <property type="entry name" value="fer2"/>
    <property type="match status" value="1"/>
</dbReference>
<dbReference type="InterPro" id="IPR036010">
    <property type="entry name" value="2Fe-2S_ferredoxin-like_sf"/>
</dbReference>
<evidence type="ECO:0000313" key="9">
    <source>
        <dbReference type="Proteomes" id="UP000197781"/>
    </source>
</evidence>
<dbReference type="Pfam" id="PF00111">
    <property type="entry name" value="Fer2"/>
    <property type="match status" value="1"/>
</dbReference>
<dbReference type="PANTHER" id="PTHR23426:SF65">
    <property type="entry name" value="FERREDOXIN-2, MITOCHONDRIAL"/>
    <property type="match status" value="1"/>
</dbReference>
<evidence type="ECO:0000313" key="8">
    <source>
        <dbReference type="EMBL" id="ASJ53412.1"/>
    </source>
</evidence>
<evidence type="ECO:0000256" key="5">
    <source>
        <dbReference type="ARBA" id="ARBA00023014"/>
    </source>
</evidence>
<dbReference type="GO" id="GO:0140647">
    <property type="term" value="P:P450-containing electron transport chain"/>
    <property type="evidence" value="ECO:0007669"/>
    <property type="project" value="InterPro"/>
</dbReference>
<dbReference type="GO" id="GO:0046872">
    <property type="term" value="F:metal ion binding"/>
    <property type="evidence" value="ECO:0007669"/>
    <property type="project" value="UniProtKB-KW"/>
</dbReference>
<dbReference type="PROSITE" id="PS51085">
    <property type="entry name" value="2FE2S_FER_2"/>
    <property type="match status" value="1"/>
</dbReference>
<evidence type="ECO:0000256" key="6">
    <source>
        <dbReference type="ARBA" id="ARBA00034078"/>
    </source>
</evidence>
<dbReference type="PANTHER" id="PTHR23426">
    <property type="entry name" value="FERREDOXIN/ADRENODOXIN"/>
    <property type="match status" value="1"/>
</dbReference>
<sequence>MGKVTFLPSKKSVKARTGQTLVGVASSARVVIPQRCGGHASCLMCRVVVENGLLCPPTALEKRKLPEKDLANGIRLACQAKTTEKDCTVRIPESKLKSVVAAALERQRTENEDGM</sequence>
<gene>
    <name evidence="8" type="ORF">BP422_07480</name>
</gene>
<dbReference type="Proteomes" id="UP000197781">
    <property type="component" value="Chromosome"/>
</dbReference>
<dbReference type="RefSeq" id="WP_088907221.1">
    <property type="nucleotide sequence ID" value="NZ_CP018145.1"/>
</dbReference>
<evidence type="ECO:0000256" key="4">
    <source>
        <dbReference type="ARBA" id="ARBA00023004"/>
    </source>
</evidence>
<dbReference type="Gene3D" id="3.10.20.30">
    <property type="match status" value="1"/>
</dbReference>
<feature type="domain" description="2Fe-2S ferredoxin-type" evidence="7">
    <location>
        <begin position="2"/>
        <end position="95"/>
    </location>
</feature>